<dbReference type="EMBL" id="JBCEZU010000221">
    <property type="protein sequence ID" value="KAK9521927.1"/>
    <property type="molecule type" value="Genomic_DNA"/>
</dbReference>
<reference evidence="1 2" key="1">
    <citation type="journal article" date="2024" name="Genome Biol. Evol.">
        <title>Chromosome-level genome assembly of the viviparous eelpout Zoarces viviparus.</title>
        <authorList>
            <person name="Fuhrmann N."/>
            <person name="Brasseur M.V."/>
            <person name="Bakowski C.E."/>
            <person name="Podsiadlowski L."/>
            <person name="Prost S."/>
            <person name="Krehenwinkel H."/>
            <person name="Mayer C."/>
        </authorList>
    </citation>
    <scope>NUCLEOTIDE SEQUENCE [LARGE SCALE GENOMIC DNA]</scope>
    <source>
        <strain evidence="1">NO-MEL_2022_Ind0_liver</strain>
    </source>
</reference>
<evidence type="ECO:0000313" key="1">
    <source>
        <dbReference type="EMBL" id="KAK9521927.1"/>
    </source>
</evidence>
<comment type="caution">
    <text evidence="1">The sequence shown here is derived from an EMBL/GenBank/DDBJ whole genome shotgun (WGS) entry which is preliminary data.</text>
</comment>
<protein>
    <submittedName>
        <fullName evidence="1">Uncharacterized protein</fullName>
    </submittedName>
</protein>
<accession>A0AAW1EHW4</accession>
<organism evidence="1 2">
    <name type="scientific">Zoarces viviparus</name>
    <name type="common">Viviparous eelpout</name>
    <name type="synonym">Blennius viviparus</name>
    <dbReference type="NCBI Taxonomy" id="48416"/>
    <lineage>
        <taxon>Eukaryota</taxon>
        <taxon>Metazoa</taxon>
        <taxon>Chordata</taxon>
        <taxon>Craniata</taxon>
        <taxon>Vertebrata</taxon>
        <taxon>Euteleostomi</taxon>
        <taxon>Actinopterygii</taxon>
        <taxon>Neopterygii</taxon>
        <taxon>Teleostei</taxon>
        <taxon>Neoteleostei</taxon>
        <taxon>Acanthomorphata</taxon>
        <taxon>Eupercaria</taxon>
        <taxon>Perciformes</taxon>
        <taxon>Cottioidei</taxon>
        <taxon>Zoarcales</taxon>
        <taxon>Zoarcidae</taxon>
        <taxon>Zoarcinae</taxon>
        <taxon>Zoarces</taxon>
    </lineage>
</organism>
<dbReference type="Proteomes" id="UP001488805">
    <property type="component" value="Unassembled WGS sequence"/>
</dbReference>
<name>A0AAW1EHW4_ZOAVI</name>
<keyword evidence="2" id="KW-1185">Reference proteome</keyword>
<dbReference type="AlphaFoldDB" id="A0AAW1EHW4"/>
<evidence type="ECO:0000313" key="2">
    <source>
        <dbReference type="Proteomes" id="UP001488805"/>
    </source>
</evidence>
<sequence length="117" mass="13115">MFWKNTAWSWDDAADNDDGGYLLVPDLRRTPYSTSDTDLNHIPTNKTTTAAATTNLNHITTTGLKVLTNHSLDPTSSSYVSTLCVDINRRQATQQLPVSPPPLSHIQRYRLQQHKGH</sequence>
<gene>
    <name evidence="1" type="ORF">VZT92_018430</name>
</gene>
<proteinExistence type="predicted"/>